<proteinExistence type="inferred from homology"/>
<dbReference type="PRINTS" id="PR00469">
    <property type="entry name" value="PNDRDTASEII"/>
</dbReference>
<evidence type="ECO:0000256" key="5">
    <source>
        <dbReference type="ARBA" id="ARBA00022857"/>
    </source>
</evidence>
<dbReference type="InterPro" id="IPR036188">
    <property type="entry name" value="FAD/NAD-bd_sf"/>
</dbReference>
<evidence type="ECO:0000313" key="16">
    <source>
        <dbReference type="Proteomes" id="UP000249393"/>
    </source>
</evidence>
<dbReference type="Pfam" id="PF13738">
    <property type="entry name" value="Pyr_redox_3"/>
    <property type="match status" value="1"/>
</dbReference>
<evidence type="ECO:0000256" key="10">
    <source>
        <dbReference type="ARBA" id="ARBA00051726"/>
    </source>
</evidence>
<gene>
    <name evidence="15" type="ORF">DI526_15455</name>
</gene>
<evidence type="ECO:0000256" key="13">
    <source>
        <dbReference type="ARBA" id="ARBA00066870"/>
    </source>
</evidence>
<keyword evidence="5" id="KW-0521">NADP</keyword>
<evidence type="ECO:0000256" key="7">
    <source>
        <dbReference type="ARBA" id="ARBA00050194"/>
    </source>
</evidence>
<evidence type="ECO:0000256" key="14">
    <source>
        <dbReference type="ARBA" id="ARBA00069832"/>
    </source>
</evidence>
<dbReference type="GO" id="GO:0050660">
    <property type="term" value="F:flavin adenine dinucleotide binding"/>
    <property type="evidence" value="ECO:0007669"/>
    <property type="project" value="TreeGrafter"/>
</dbReference>
<evidence type="ECO:0000256" key="6">
    <source>
        <dbReference type="ARBA" id="ARBA00023002"/>
    </source>
</evidence>
<comment type="catalytic activity">
    <reaction evidence="10">
        <text>3,4-dihydroxybenzoate + bromide + NADPH + O2 + 2 H(+) = 3-bromo-4,5-dihydroxybenzoate + NADP(+) + 2 H2O</text>
        <dbReference type="Rhea" id="RHEA:56372"/>
        <dbReference type="ChEBI" id="CHEBI:15377"/>
        <dbReference type="ChEBI" id="CHEBI:15378"/>
        <dbReference type="ChEBI" id="CHEBI:15379"/>
        <dbReference type="ChEBI" id="CHEBI:15858"/>
        <dbReference type="ChEBI" id="CHEBI:36241"/>
        <dbReference type="ChEBI" id="CHEBI:57783"/>
        <dbReference type="ChEBI" id="CHEBI:58349"/>
        <dbReference type="ChEBI" id="CHEBI:140211"/>
    </reaction>
    <physiologicalReaction direction="left-to-right" evidence="10">
        <dbReference type="Rhea" id="RHEA:56373"/>
    </physiologicalReaction>
</comment>
<sequence length="345" mass="37144">MQKYDVLVVGGGQSGLAAGWALLKTGLKFAILEGGAAVAGSWPRYYDSLRLFSPAAYSALPDRAFPGDPKRYPRRDEVSAYLANYADALSLPVLTGQRVTSVERTPEGFWLRTTAGREYVARSVVIATGVFEAPHMPRLPGHERFGGMALHVAGYRNPEPYRGRRVVVVGAANSAVQVAVELAAEADVTLAVRSRVRFIPQTLLGRDIHFWFNLAGVDRSRRLSDQGTPVLDDGHYSAALKRGAPLAKPMFTSFTETGVVWADGVEERIDAVIFATGYRPNVGFTKLPGLVDGAGTLLQRDGRAIGQPGIYFVGQPGLRSFSSGVLRGVGRDAAAVAAQIRRVMT</sequence>
<evidence type="ECO:0000256" key="11">
    <source>
        <dbReference type="ARBA" id="ARBA00052183"/>
    </source>
</evidence>
<evidence type="ECO:0000256" key="9">
    <source>
        <dbReference type="ARBA" id="ARBA00051354"/>
    </source>
</evidence>
<evidence type="ECO:0000256" key="2">
    <source>
        <dbReference type="ARBA" id="ARBA00009183"/>
    </source>
</evidence>
<dbReference type="Proteomes" id="UP000249393">
    <property type="component" value="Unassembled WGS sequence"/>
</dbReference>
<dbReference type="GO" id="GO:0004497">
    <property type="term" value="F:monooxygenase activity"/>
    <property type="evidence" value="ECO:0007669"/>
    <property type="project" value="UniProtKB-KW"/>
</dbReference>
<organism evidence="15 16">
    <name type="scientific">Caulobacter segnis</name>
    <dbReference type="NCBI Taxonomy" id="88688"/>
    <lineage>
        <taxon>Bacteria</taxon>
        <taxon>Pseudomonadati</taxon>
        <taxon>Pseudomonadota</taxon>
        <taxon>Alphaproteobacteria</taxon>
        <taxon>Caulobacterales</taxon>
        <taxon>Caulobacteraceae</taxon>
        <taxon>Caulobacter</taxon>
    </lineage>
</organism>
<keyword evidence="6" id="KW-0560">Oxidoreductase</keyword>
<dbReference type="AlphaFoldDB" id="A0A2W5WGL1"/>
<evidence type="ECO:0000256" key="8">
    <source>
        <dbReference type="ARBA" id="ARBA00050583"/>
    </source>
</evidence>
<evidence type="ECO:0000313" key="15">
    <source>
        <dbReference type="EMBL" id="PZR32778.1"/>
    </source>
</evidence>
<evidence type="ECO:0000256" key="3">
    <source>
        <dbReference type="ARBA" id="ARBA00022630"/>
    </source>
</evidence>
<evidence type="ECO:0000256" key="4">
    <source>
        <dbReference type="ARBA" id="ARBA00022827"/>
    </source>
</evidence>
<dbReference type="PANTHER" id="PTHR43539">
    <property type="entry name" value="FLAVIN-BINDING MONOOXYGENASE-LIKE PROTEIN (AFU_ORTHOLOGUE AFUA_4G09220)"/>
    <property type="match status" value="1"/>
</dbReference>
<comment type="caution">
    <text evidence="15">The sequence shown here is derived from an EMBL/GenBank/DDBJ whole genome shotgun (WGS) entry which is preliminary data.</text>
</comment>
<comment type="catalytic activity">
    <reaction evidence="9">
        <text>bromide + 4-hydroxybenzoate + NADPH + O2 + 2 H(+) = 3-bromo-4-hydroxybenzoate + NADP(+) + 2 H2O</text>
        <dbReference type="Rhea" id="RHEA:56352"/>
        <dbReference type="ChEBI" id="CHEBI:15377"/>
        <dbReference type="ChEBI" id="CHEBI:15378"/>
        <dbReference type="ChEBI" id="CHEBI:15379"/>
        <dbReference type="ChEBI" id="CHEBI:15858"/>
        <dbReference type="ChEBI" id="CHEBI:17879"/>
        <dbReference type="ChEBI" id="CHEBI:57783"/>
        <dbReference type="ChEBI" id="CHEBI:58349"/>
        <dbReference type="ChEBI" id="CHEBI:140203"/>
    </reaction>
    <physiologicalReaction direction="left-to-right" evidence="9">
        <dbReference type="Rhea" id="RHEA:56353"/>
    </physiologicalReaction>
</comment>
<evidence type="ECO:0000256" key="1">
    <source>
        <dbReference type="ARBA" id="ARBA00001974"/>
    </source>
</evidence>
<comment type="catalytic activity">
    <reaction evidence="12">
        <text>2 bromide + 4-hydroxybenzoate + 2 NADPH + 2 O2 + 5 H(+) = 2,4-dibromophenol + CO2 + 2 NADP(+) + 4 H2O</text>
        <dbReference type="Rhea" id="RHEA:56348"/>
        <dbReference type="ChEBI" id="CHEBI:15377"/>
        <dbReference type="ChEBI" id="CHEBI:15378"/>
        <dbReference type="ChEBI" id="CHEBI:15379"/>
        <dbReference type="ChEBI" id="CHEBI:15858"/>
        <dbReference type="ChEBI" id="CHEBI:16526"/>
        <dbReference type="ChEBI" id="CHEBI:17879"/>
        <dbReference type="ChEBI" id="CHEBI:34238"/>
        <dbReference type="ChEBI" id="CHEBI:57783"/>
        <dbReference type="ChEBI" id="CHEBI:58349"/>
        <dbReference type="EC" id="1.14.19.55"/>
    </reaction>
    <physiologicalReaction direction="left-to-right" evidence="12">
        <dbReference type="Rhea" id="RHEA:56349"/>
    </physiologicalReaction>
</comment>
<dbReference type="EMBL" id="QFQZ01000053">
    <property type="protein sequence ID" value="PZR32778.1"/>
    <property type="molecule type" value="Genomic_DNA"/>
</dbReference>
<comment type="catalytic activity">
    <reaction evidence="8">
        <text>3-bromo-4,5-dihydroxybenzoate + bromide + NADPH + O2 + 3 H(+) = 3,5-dibromobenzene-1,2-diol + CO2 + NADP(+) + 2 H2O</text>
        <dbReference type="Rhea" id="RHEA:56376"/>
        <dbReference type="ChEBI" id="CHEBI:15377"/>
        <dbReference type="ChEBI" id="CHEBI:15378"/>
        <dbReference type="ChEBI" id="CHEBI:15379"/>
        <dbReference type="ChEBI" id="CHEBI:15858"/>
        <dbReference type="ChEBI" id="CHEBI:16526"/>
        <dbReference type="ChEBI" id="CHEBI:57783"/>
        <dbReference type="ChEBI" id="CHEBI:58349"/>
        <dbReference type="ChEBI" id="CHEBI:140211"/>
        <dbReference type="ChEBI" id="CHEBI:140214"/>
    </reaction>
    <physiologicalReaction direction="left-to-right" evidence="8">
        <dbReference type="Rhea" id="RHEA:56377"/>
    </physiologicalReaction>
</comment>
<accession>A0A2W5WGL1</accession>
<name>A0A2W5WGL1_9CAUL</name>
<dbReference type="SUPFAM" id="SSF51905">
    <property type="entry name" value="FAD/NAD(P)-binding domain"/>
    <property type="match status" value="2"/>
</dbReference>
<dbReference type="PRINTS" id="PR00368">
    <property type="entry name" value="FADPNR"/>
</dbReference>
<keyword evidence="3" id="KW-0285">Flavoprotein</keyword>
<keyword evidence="15" id="KW-0503">Monooxygenase</keyword>
<comment type="similarity">
    <text evidence="2">Belongs to the FMO family.</text>
</comment>
<reference evidence="15 16" key="1">
    <citation type="submission" date="2017-08" db="EMBL/GenBank/DDBJ databases">
        <title>Infants hospitalized years apart are colonized by the same room-sourced microbial strains.</title>
        <authorList>
            <person name="Brooks B."/>
            <person name="Olm M.R."/>
            <person name="Firek B.A."/>
            <person name="Baker R."/>
            <person name="Thomas B.C."/>
            <person name="Morowitz M.J."/>
            <person name="Banfield J.F."/>
        </authorList>
    </citation>
    <scope>NUCLEOTIDE SEQUENCE [LARGE SCALE GENOMIC DNA]</scope>
    <source>
        <strain evidence="15">S2_003_000_R2_4</strain>
    </source>
</reference>
<dbReference type="Gene3D" id="3.50.50.60">
    <property type="entry name" value="FAD/NAD(P)-binding domain"/>
    <property type="match status" value="1"/>
</dbReference>
<dbReference type="RefSeq" id="WP_295105846.1">
    <property type="nucleotide sequence ID" value="NZ_QFQZ01000053.1"/>
</dbReference>
<dbReference type="FunFam" id="3.50.50.60:FF:000023">
    <property type="entry name" value="Dimethylaniline monooxygenase [N-oxide-forming]"/>
    <property type="match status" value="1"/>
</dbReference>
<comment type="catalytic activity">
    <reaction evidence="7">
        <text>3-bromo-4-hydroxybenzoate + bromide + NADPH + O2 + 3 H(+) = 2,4-dibromophenol + CO2 + NADP(+) + 2 H2O</text>
        <dbReference type="Rhea" id="RHEA:56356"/>
        <dbReference type="ChEBI" id="CHEBI:15377"/>
        <dbReference type="ChEBI" id="CHEBI:15378"/>
        <dbReference type="ChEBI" id="CHEBI:15379"/>
        <dbReference type="ChEBI" id="CHEBI:15858"/>
        <dbReference type="ChEBI" id="CHEBI:16526"/>
        <dbReference type="ChEBI" id="CHEBI:34238"/>
        <dbReference type="ChEBI" id="CHEBI:57783"/>
        <dbReference type="ChEBI" id="CHEBI:58349"/>
        <dbReference type="ChEBI" id="CHEBI:140203"/>
    </reaction>
    <physiologicalReaction direction="left-to-right" evidence="7">
        <dbReference type="Rhea" id="RHEA:56357"/>
    </physiologicalReaction>
</comment>
<evidence type="ECO:0000256" key="12">
    <source>
        <dbReference type="ARBA" id="ARBA00052260"/>
    </source>
</evidence>
<comment type="cofactor">
    <cofactor evidence="1">
        <name>FAD</name>
        <dbReference type="ChEBI" id="CHEBI:57692"/>
    </cofactor>
</comment>
<dbReference type="EC" id="1.14.19.55" evidence="13"/>
<protein>
    <recommendedName>
        <fullName evidence="14">4-hydroxybenzoate brominase (decarboxylating)</fullName>
        <ecNumber evidence="13">1.14.19.55</ecNumber>
    </recommendedName>
</protein>
<comment type="catalytic activity">
    <reaction evidence="11">
        <text>3,4-dihydroxybenzoate + 2 bromide + 2 NADPH + 2 O2 + 5 H(+) = 3,5-dibromobenzene-1,2-diol + CO2 + 2 NADP(+) + 4 H2O</text>
        <dbReference type="Rhea" id="RHEA:56368"/>
        <dbReference type="ChEBI" id="CHEBI:15377"/>
        <dbReference type="ChEBI" id="CHEBI:15378"/>
        <dbReference type="ChEBI" id="CHEBI:15379"/>
        <dbReference type="ChEBI" id="CHEBI:15858"/>
        <dbReference type="ChEBI" id="CHEBI:16526"/>
        <dbReference type="ChEBI" id="CHEBI:36241"/>
        <dbReference type="ChEBI" id="CHEBI:57783"/>
        <dbReference type="ChEBI" id="CHEBI:58349"/>
        <dbReference type="ChEBI" id="CHEBI:140214"/>
        <dbReference type="EC" id="1.14.19.55"/>
    </reaction>
    <physiologicalReaction direction="left-to-right" evidence="11">
        <dbReference type="Rhea" id="RHEA:56369"/>
    </physiologicalReaction>
</comment>
<dbReference type="PANTHER" id="PTHR43539:SF78">
    <property type="entry name" value="FLAVIN-CONTAINING MONOOXYGENASE"/>
    <property type="match status" value="1"/>
</dbReference>
<keyword evidence="4" id="KW-0274">FAD</keyword>
<dbReference type="InterPro" id="IPR050982">
    <property type="entry name" value="Auxin_biosynth/cation_transpt"/>
</dbReference>